<accession>A0A1H3H1R2</accession>
<reference evidence="2" key="1">
    <citation type="submission" date="2016-10" db="EMBL/GenBank/DDBJ databases">
        <authorList>
            <person name="Varghese N."/>
            <person name="Submissions S."/>
        </authorList>
    </citation>
    <scope>NUCLEOTIDE SEQUENCE [LARGE SCALE GENOMIC DNA]</scope>
    <source>
        <strain evidence="2">CGMCC 1.8975</strain>
    </source>
</reference>
<dbReference type="OrthoDB" id="675245at2"/>
<dbReference type="EMBL" id="FNOV01000005">
    <property type="protein sequence ID" value="SDY09472.1"/>
    <property type="molecule type" value="Genomic_DNA"/>
</dbReference>
<sequence>MNQDALVGFGFWRSVFEPLLPDPAQFVDDKWDSAERLQVINYLRQGRQLTHWMGYSWCRFGCKAADMGAADLTDGSYCWPEGLAHYLENHQVRLPHEIVSHILAQHLFASVPTQQAETLWPVDMSWWLGQKGWNTSTTDFSQGSEALDRDLLRRFDRNLIDFGPETEKTRVARQQMLDEVRRKWQ</sequence>
<organism evidence="1 2">
    <name type="scientific">Hymenobacter psychrophilus</name>
    <dbReference type="NCBI Taxonomy" id="651662"/>
    <lineage>
        <taxon>Bacteria</taxon>
        <taxon>Pseudomonadati</taxon>
        <taxon>Bacteroidota</taxon>
        <taxon>Cytophagia</taxon>
        <taxon>Cytophagales</taxon>
        <taxon>Hymenobacteraceae</taxon>
        <taxon>Hymenobacter</taxon>
    </lineage>
</organism>
<gene>
    <name evidence="1" type="ORF">SAMN04488069_105263</name>
</gene>
<proteinExistence type="predicted"/>
<name>A0A1H3H1R2_9BACT</name>
<dbReference type="AlphaFoldDB" id="A0A1H3H1R2"/>
<keyword evidence="2" id="KW-1185">Reference proteome</keyword>
<dbReference type="STRING" id="651662.SAMN04488069_105263"/>
<dbReference type="RefSeq" id="WP_092739414.1">
    <property type="nucleotide sequence ID" value="NZ_FNOV01000005.1"/>
</dbReference>
<protein>
    <submittedName>
        <fullName evidence="1">Uncharacterized protein</fullName>
    </submittedName>
</protein>
<evidence type="ECO:0000313" key="1">
    <source>
        <dbReference type="EMBL" id="SDY09472.1"/>
    </source>
</evidence>
<evidence type="ECO:0000313" key="2">
    <source>
        <dbReference type="Proteomes" id="UP000199249"/>
    </source>
</evidence>
<dbReference type="Proteomes" id="UP000199249">
    <property type="component" value="Unassembled WGS sequence"/>
</dbReference>